<accession>A0ABW6Z5K4</accession>
<dbReference type="RefSeq" id="WP_348273513.1">
    <property type="nucleotide sequence ID" value="NZ_JBFADK010000032.1"/>
</dbReference>
<dbReference type="InterPro" id="IPR007278">
    <property type="entry name" value="DUF397"/>
</dbReference>
<dbReference type="EMBL" id="JBICBM010000020">
    <property type="protein sequence ID" value="MFF9886427.1"/>
    <property type="molecule type" value="Genomic_DNA"/>
</dbReference>
<reference evidence="2 3" key="1">
    <citation type="submission" date="2024-10" db="EMBL/GenBank/DDBJ databases">
        <title>The Natural Products Discovery Center: Release of the First 8490 Sequenced Strains for Exploring Actinobacteria Biosynthetic Diversity.</title>
        <authorList>
            <person name="Kalkreuter E."/>
            <person name="Kautsar S.A."/>
            <person name="Yang D."/>
            <person name="Bader C.D."/>
            <person name="Teijaro C.N."/>
            <person name="Fluegel L."/>
            <person name="Davis C.M."/>
            <person name="Simpson J.R."/>
            <person name="Lauterbach L."/>
            <person name="Steele A.D."/>
            <person name="Gui C."/>
            <person name="Meng S."/>
            <person name="Li G."/>
            <person name="Viehrig K."/>
            <person name="Ye F."/>
            <person name="Su P."/>
            <person name="Kiefer A.F."/>
            <person name="Nichols A."/>
            <person name="Cepeda A.J."/>
            <person name="Yan W."/>
            <person name="Fan B."/>
            <person name="Jiang Y."/>
            <person name="Adhikari A."/>
            <person name="Zheng C.-J."/>
            <person name="Schuster L."/>
            <person name="Cowan T.M."/>
            <person name="Smanski M.J."/>
            <person name="Chevrette M.G."/>
            <person name="De Carvalho L.P.S."/>
            <person name="Shen B."/>
        </authorList>
    </citation>
    <scope>NUCLEOTIDE SEQUENCE [LARGE SCALE GENOMIC DNA]</scope>
    <source>
        <strain evidence="2 3">NPDC013366</strain>
    </source>
</reference>
<gene>
    <name evidence="2" type="ORF">ACF1HC_33270</name>
</gene>
<evidence type="ECO:0000259" key="1">
    <source>
        <dbReference type="Pfam" id="PF04149"/>
    </source>
</evidence>
<dbReference type="Proteomes" id="UP001603418">
    <property type="component" value="Unassembled WGS sequence"/>
</dbReference>
<protein>
    <submittedName>
        <fullName evidence="2">DUF397 domain-containing protein</fullName>
    </submittedName>
</protein>
<proteinExistence type="predicted"/>
<keyword evidence="3" id="KW-1185">Reference proteome</keyword>
<feature type="domain" description="DUF397" evidence="1">
    <location>
        <begin position="18"/>
        <end position="69"/>
    </location>
</feature>
<organism evidence="2 3">
    <name type="scientific">Streptomyces eurythermus</name>
    <dbReference type="NCBI Taxonomy" id="42237"/>
    <lineage>
        <taxon>Bacteria</taxon>
        <taxon>Bacillati</taxon>
        <taxon>Actinomycetota</taxon>
        <taxon>Actinomycetes</taxon>
        <taxon>Kitasatosporales</taxon>
        <taxon>Streptomycetaceae</taxon>
        <taxon>Streptomyces</taxon>
    </lineage>
</organism>
<evidence type="ECO:0000313" key="2">
    <source>
        <dbReference type="EMBL" id="MFF9886427.1"/>
    </source>
</evidence>
<name>A0ABW6Z5K4_9ACTN</name>
<comment type="caution">
    <text evidence="2">The sequence shown here is derived from an EMBL/GenBank/DDBJ whole genome shotgun (WGS) entry which is preliminary data.</text>
</comment>
<evidence type="ECO:0000313" key="3">
    <source>
        <dbReference type="Proteomes" id="UP001603418"/>
    </source>
</evidence>
<dbReference type="Pfam" id="PF04149">
    <property type="entry name" value="DUF397"/>
    <property type="match status" value="1"/>
</dbReference>
<sequence>MMDQPNPVRVGHKGAKVSWRKSSYSGSNGDCVELAELGNSVALRDSKDRQGPVVSVGWRTMTTFVSALKGGHMGAGQA</sequence>